<gene>
    <name evidence="3" type="ORF">AB1Y20_007663</name>
</gene>
<keyword evidence="1" id="KW-0175">Coiled coil</keyword>
<dbReference type="EMBL" id="JBGBPQ010000017">
    <property type="protein sequence ID" value="KAL1508067.1"/>
    <property type="molecule type" value="Genomic_DNA"/>
</dbReference>
<dbReference type="PANTHER" id="PTHR45615">
    <property type="entry name" value="MYOSIN HEAVY CHAIN, NON-MUSCLE"/>
    <property type="match status" value="1"/>
</dbReference>
<evidence type="ECO:0000256" key="1">
    <source>
        <dbReference type="SAM" id="Coils"/>
    </source>
</evidence>
<feature type="compositionally biased region" description="Polar residues" evidence="2">
    <location>
        <begin position="522"/>
        <end position="532"/>
    </location>
</feature>
<dbReference type="AlphaFoldDB" id="A0AB34IW11"/>
<evidence type="ECO:0000256" key="2">
    <source>
        <dbReference type="SAM" id="MobiDB-lite"/>
    </source>
</evidence>
<reference evidence="3 4" key="1">
    <citation type="journal article" date="2024" name="Science">
        <title>Giant polyketide synthase enzymes in the biosynthesis of giant marine polyether toxins.</title>
        <authorList>
            <person name="Fallon T.R."/>
            <person name="Shende V.V."/>
            <person name="Wierzbicki I.H."/>
            <person name="Pendleton A.L."/>
            <person name="Watervoot N.F."/>
            <person name="Auber R.P."/>
            <person name="Gonzalez D.J."/>
            <person name="Wisecaver J.H."/>
            <person name="Moore B.S."/>
        </authorList>
    </citation>
    <scope>NUCLEOTIDE SEQUENCE [LARGE SCALE GENOMIC DNA]</scope>
    <source>
        <strain evidence="3 4">12B1</strain>
    </source>
</reference>
<organism evidence="3 4">
    <name type="scientific">Prymnesium parvum</name>
    <name type="common">Toxic golden alga</name>
    <dbReference type="NCBI Taxonomy" id="97485"/>
    <lineage>
        <taxon>Eukaryota</taxon>
        <taxon>Haptista</taxon>
        <taxon>Haptophyta</taxon>
        <taxon>Prymnesiophyceae</taxon>
        <taxon>Prymnesiales</taxon>
        <taxon>Prymnesiaceae</taxon>
        <taxon>Prymnesium</taxon>
    </lineage>
</organism>
<protein>
    <submittedName>
        <fullName evidence="3">Uncharacterized protein</fullName>
    </submittedName>
</protein>
<feature type="coiled-coil region" evidence="1">
    <location>
        <begin position="320"/>
        <end position="449"/>
    </location>
</feature>
<feature type="coiled-coil region" evidence="1">
    <location>
        <begin position="43"/>
        <end position="108"/>
    </location>
</feature>
<sequence>METAPTRPIAEATDGDGLKMIPADMLERLPAYAGEVLGLNERLARYVQFVASLERQNQDLTDEMERNKAEILAAREAQRKLISLEQRNRELAAENAELQAKRKELQYYKWEADLAREQVVDLNIILAQSGLSPPPNMVPIVGQGYMDNYGNFVPPTGHFTEDGKWIPGPGHFGETGAWVAGPGFYDTAGNWVEDRSGVRGFYDKHHSWHPMRGGTLGFYDKDGTWKSMEGYYDKNGNWLPGPVTYDKNGSLVVDKQRYASAVNAGGYDSKGAWVPKSGKGYSSVVASGGGGAAGVIGADAAGGYVSSELADMARDSALMQQQAQLEKEFLEALNQQAARLRSSMAMEMTAETQAKLEAQQRAKALSDAMDKLRKRNRELEEQLKELEDKDLDRLQELEGLSGLRQREVDILQKQRSQALQDAAEARAAKDQLERAIKQYERLLDALGIEPILAARVASAPPPPPAAYAGPAALGSQYGMQPQQRGYAEGAPKPGDKNWLEGITGNVAKFFGAKPDQGKESDSSAIVLSSHSSGAAPADPNETASTFGQSDDSMRVLPALPQNLNEMEQFMLLTDEGPVTVRARASGSVAYLKRMISIQLFLSPRLTLSLSTSKGGERLRDDAIIQPFAEGRISSPEDRLLLTASPRPLSDFAPGAPGLPPLQQLRIRTMVRGTPQALTVVVKTVKPSTTAGQIISLLLKEPALQPVLGPDPTALNLYFSPVFVTPDVLLSRKQKHLIPPSATLGSLQVVDEDIFYLSYAN</sequence>
<evidence type="ECO:0000313" key="3">
    <source>
        <dbReference type="EMBL" id="KAL1508067.1"/>
    </source>
</evidence>
<accession>A0AB34IW11</accession>
<comment type="caution">
    <text evidence="3">The sequence shown here is derived from an EMBL/GenBank/DDBJ whole genome shotgun (WGS) entry which is preliminary data.</text>
</comment>
<evidence type="ECO:0000313" key="4">
    <source>
        <dbReference type="Proteomes" id="UP001515480"/>
    </source>
</evidence>
<feature type="region of interest" description="Disordered" evidence="2">
    <location>
        <begin position="511"/>
        <end position="548"/>
    </location>
</feature>
<keyword evidence="4" id="KW-1185">Reference proteome</keyword>
<dbReference type="PANTHER" id="PTHR45615:SF80">
    <property type="entry name" value="GRIP DOMAIN-CONTAINING PROTEIN"/>
    <property type="match status" value="1"/>
</dbReference>
<dbReference type="Proteomes" id="UP001515480">
    <property type="component" value="Unassembled WGS sequence"/>
</dbReference>
<name>A0AB34IW11_PRYPA</name>
<proteinExistence type="predicted"/>